<evidence type="ECO:0000313" key="3">
    <source>
        <dbReference type="Proteomes" id="UP000326924"/>
    </source>
</evidence>
<comment type="caution">
    <text evidence="2">The sequence shown here is derived from an EMBL/GenBank/DDBJ whole genome shotgun (WGS) entry which is preliminary data.</text>
</comment>
<feature type="domain" description="Protein kinase" evidence="1">
    <location>
        <begin position="360"/>
        <end position="540"/>
    </location>
</feature>
<dbReference type="InParanoid" id="A0A5J5EV96"/>
<dbReference type="GO" id="GO:0005524">
    <property type="term" value="F:ATP binding"/>
    <property type="evidence" value="ECO:0007669"/>
    <property type="project" value="InterPro"/>
</dbReference>
<reference evidence="2 3" key="1">
    <citation type="submission" date="2019-09" db="EMBL/GenBank/DDBJ databases">
        <title>Draft genome of the ectomycorrhizal ascomycete Sphaerosporella brunnea.</title>
        <authorList>
            <consortium name="DOE Joint Genome Institute"/>
            <person name="Benucci G.M."/>
            <person name="Marozzi G."/>
            <person name="Antonielli L."/>
            <person name="Sanchez S."/>
            <person name="Marco P."/>
            <person name="Wang X."/>
            <person name="Falini L.B."/>
            <person name="Barry K."/>
            <person name="Haridas S."/>
            <person name="Lipzen A."/>
            <person name="Labutti K."/>
            <person name="Grigoriev I.V."/>
            <person name="Murat C."/>
            <person name="Martin F."/>
            <person name="Albertini E."/>
            <person name="Donnini D."/>
            <person name="Bonito G."/>
        </authorList>
    </citation>
    <scope>NUCLEOTIDE SEQUENCE [LARGE SCALE GENOMIC DNA]</scope>
    <source>
        <strain evidence="2 3">Sb_GMNB300</strain>
    </source>
</reference>
<dbReference type="GO" id="GO:0004672">
    <property type="term" value="F:protein kinase activity"/>
    <property type="evidence" value="ECO:0007669"/>
    <property type="project" value="InterPro"/>
</dbReference>
<gene>
    <name evidence="2" type="ORF">FN846DRAFT_952283</name>
</gene>
<dbReference type="PANTHER" id="PTHR37171:SF1">
    <property type="entry name" value="SERINE_THREONINE-PROTEIN KINASE YRZF-RELATED"/>
    <property type="match status" value="1"/>
</dbReference>
<sequence length="540" mass="59923">MPSASILAATTLSPPPSGQIVARAFQSSILNAEYDEILPETLVEVANSDIADFRRFLGTIPFQFAEIPLTTEGLYLENEADVRMFLEPALVLACWPIILAMVEKDGRDFDLALRAGTGAQPDVSILKLYTPVSAGNGSVSLQLGPLSAVEYKGPDVLGNVVKDQDFTLRRRDNDDWDTVASQLRKYAIRNKVKNVVFVDNRWLIYLHFTKATDIGAECRYVVSSIAGQGRARMTARETLLFSIYNSLVDDTISLRDYITVPVNDSNLDYVPIFPGVTAGVAPARNAPTSTHSLRSTGFPGHQTLMLNPTSREEFPLCGIDADDLTPIRIRGMQDSRFLGSNRREVKDFFISGAWITNLPFDVDGQLGKVSFSSRGEQSRPTTPSPTTGLVLKFFELQNLVAAYCEATAYRALKNLQGLIIPYCYGVYQVDGRDGVGLLLEKIQAPTLDETLRDANSVEEIRMVFLACWEGLLHLHNAGYAHRDVRASNIMISSSQVVFIDFENSAPINRTNKKFDQINLRLIFREYGGISQQTLREWAEA</sequence>
<dbReference type="PANTHER" id="PTHR37171">
    <property type="entry name" value="SERINE/THREONINE-PROTEIN KINASE YRZF-RELATED"/>
    <property type="match status" value="1"/>
</dbReference>
<name>A0A5J5EV96_9PEZI</name>
<dbReference type="PROSITE" id="PS50011">
    <property type="entry name" value="PROTEIN_KINASE_DOM"/>
    <property type="match status" value="1"/>
</dbReference>
<keyword evidence="3" id="KW-1185">Reference proteome</keyword>
<evidence type="ECO:0000313" key="2">
    <source>
        <dbReference type="EMBL" id="KAA8904608.1"/>
    </source>
</evidence>
<dbReference type="InterPro" id="IPR000719">
    <property type="entry name" value="Prot_kinase_dom"/>
</dbReference>
<accession>A0A5J5EV96</accession>
<organism evidence="2 3">
    <name type="scientific">Sphaerosporella brunnea</name>
    <dbReference type="NCBI Taxonomy" id="1250544"/>
    <lineage>
        <taxon>Eukaryota</taxon>
        <taxon>Fungi</taxon>
        <taxon>Dikarya</taxon>
        <taxon>Ascomycota</taxon>
        <taxon>Pezizomycotina</taxon>
        <taxon>Pezizomycetes</taxon>
        <taxon>Pezizales</taxon>
        <taxon>Pyronemataceae</taxon>
        <taxon>Sphaerosporella</taxon>
    </lineage>
</organism>
<dbReference type="SUPFAM" id="SSF56112">
    <property type="entry name" value="Protein kinase-like (PK-like)"/>
    <property type="match status" value="1"/>
</dbReference>
<proteinExistence type="predicted"/>
<protein>
    <recommendedName>
        <fullName evidence="1">Protein kinase domain-containing protein</fullName>
    </recommendedName>
</protein>
<dbReference type="InterPro" id="IPR052396">
    <property type="entry name" value="Meiotic_Drive_Suppr_Kinase"/>
</dbReference>
<dbReference type="OrthoDB" id="10252171at2759"/>
<dbReference type="Gene3D" id="1.10.510.10">
    <property type="entry name" value="Transferase(Phosphotransferase) domain 1"/>
    <property type="match status" value="1"/>
</dbReference>
<dbReference type="AlphaFoldDB" id="A0A5J5EV96"/>
<dbReference type="EMBL" id="VXIS01000106">
    <property type="protein sequence ID" value="KAA8904608.1"/>
    <property type="molecule type" value="Genomic_DNA"/>
</dbReference>
<dbReference type="InterPro" id="IPR011009">
    <property type="entry name" value="Kinase-like_dom_sf"/>
</dbReference>
<dbReference type="Pfam" id="PF00069">
    <property type="entry name" value="Pkinase"/>
    <property type="match status" value="1"/>
</dbReference>
<evidence type="ECO:0000259" key="1">
    <source>
        <dbReference type="PROSITE" id="PS50011"/>
    </source>
</evidence>
<dbReference type="Proteomes" id="UP000326924">
    <property type="component" value="Unassembled WGS sequence"/>
</dbReference>